<reference evidence="6 7" key="2">
    <citation type="journal article" date="2017" name="Int. J. Syst. Evol. Microbiol.">
        <title>Mycobacterium stephanolepidis sp. nov., a rapidly growing species related to Mycobacterium chelonae, isolated from marine teleost fish, Stephanolepis cirrhifer.</title>
        <authorList>
            <person name="Fukano H."/>
            <person name="Wada S."/>
            <person name="Kurata O."/>
            <person name="Katayama K."/>
            <person name="Fujiwara N."/>
            <person name="Hoshino Y."/>
        </authorList>
    </citation>
    <scope>NUCLEOTIDE SEQUENCE [LARGE SCALE GENOMIC DNA]</scope>
    <source>
        <strain evidence="6 7">NJB0901</strain>
    </source>
</reference>
<evidence type="ECO:0000313" key="7">
    <source>
        <dbReference type="Proteomes" id="UP000217954"/>
    </source>
</evidence>
<dbReference type="GO" id="GO:0005524">
    <property type="term" value="F:ATP binding"/>
    <property type="evidence" value="ECO:0007669"/>
    <property type="project" value="UniProtKB-KW"/>
</dbReference>
<accession>A0A1Z4F3M0</accession>
<evidence type="ECO:0000259" key="5">
    <source>
        <dbReference type="PROSITE" id="PS51459"/>
    </source>
</evidence>
<feature type="coiled-coil region" evidence="3">
    <location>
        <begin position="337"/>
        <end position="371"/>
    </location>
</feature>
<keyword evidence="3" id="KW-0175">Coiled coil</keyword>
<proteinExistence type="predicted"/>
<feature type="active site" evidence="1">
    <location>
        <position position="273"/>
    </location>
</feature>
<dbReference type="OrthoDB" id="9813719at2"/>
<sequence length="445" mass="51347">MPPPTLNGDLGLFKTMDTSRLVKIMTRSVNVATDPYLPWDELRFRKPPDDATHNEWWLATRLARSSIQRAIPLTTMSGGNFTYALPDEVLRLLDEVTQRASGQIAVPEQVTNAATKDRYVISSLIEEAITSSQLEGASTSRKRAKEMIRHDKKPTTRSEQMILNNYRAMQHVSENRVEEFTPEAICQLHEIVTYKTLDNPECAGKIQSDPDPDDRVKVFDSEGNVLHTPPPVDQLPERLQRLCDFANGNDGQRVYVPPVVRALAIHFMMGYDHYFEDGNGRTARALFYWSMLRQGYWLSEYLTISRILKTAPSKYSKSFIFTEQDQGDLTYFLIYQLKVIQRALDDLNKYLARKSEELQSTRKLLTRTESKFNHRQLGLLEFAIKRPDEYYTVKSHAKSHGVSEQAARNDLYELERRQLLERDKIGREFIWTAPPDLAERIKSSH</sequence>
<feature type="domain" description="Fido" evidence="5">
    <location>
        <begin position="180"/>
        <end position="338"/>
    </location>
</feature>
<feature type="binding site" evidence="2">
    <location>
        <begin position="277"/>
        <end position="284"/>
    </location>
    <ligand>
        <name>ATP</name>
        <dbReference type="ChEBI" id="CHEBI:30616"/>
    </ligand>
</feature>
<evidence type="ECO:0000256" key="4">
    <source>
        <dbReference type="SAM" id="MobiDB-lite"/>
    </source>
</evidence>
<evidence type="ECO:0000256" key="3">
    <source>
        <dbReference type="SAM" id="Coils"/>
    </source>
</evidence>
<keyword evidence="7" id="KW-1185">Reference proteome</keyword>
<dbReference type="InterPro" id="IPR040198">
    <property type="entry name" value="Fido_containing"/>
</dbReference>
<organism evidence="6 7">
    <name type="scientific">[Mycobacterium] stephanolepidis</name>
    <dbReference type="NCBI Taxonomy" id="1520670"/>
    <lineage>
        <taxon>Bacteria</taxon>
        <taxon>Bacillati</taxon>
        <taxon>Actinomycetota</taxon>
        <taxon>Actinomycetes</taxon>
        <taxon>Mycobacteriales</taxon>
        <taxon>Mycobacteriaceae</taxon>
        <taxon>Mycobacteroides</taxon>
    </lineage>
</organism>
<dbReference type="PANTHER" id="PTHR13504:SF38">
    <property type="entry name" value="FIDO DOMAIN-CONTAINING PROTEIN"/>
    <property type="match status" value="1"/>
</dbReference>
<feature type="region of interest" description="Disordered" evidence="4">
    <location>
        <begin position="132"/>
        <end position="155"/>
    </location>
</feature>
<dbReference type="Pfam" id="PF02661">
    <property type="entry name" value="Fic"/>
    <property type="match status" value="1"/>
</dbReference>
<protein>
    <submittedName>
        <fullName evidence="6">Fic family protein</fullName>
    </submittedName>
</protein>
<name>A0A1Z4F3M0_9MYCO</name>
<reference evidence="7" key="1">
    <citation type="journal article" date="2017" name="Genome Announc.">
        <title>Complete Genome Sequence of Mycobacterium stephanolepidis.</title>
        <authorList>
            <person name="Fukano H."/>
            <person name="Yoshida M."/>
            <person name="Katayama Y."/>
            <person name="Omatsu T."/>
            <person name="Mizutani T."/>
            <person name="Kurata O."/>
            <person name="Wada S."/>
            <person name="Hoshino Y."/>
        </authorList>
    </citation>
    <scope>NUCLEOTIDE SEQUENCE [LARGE SCALE GENOMIC DNA]</scope>
    <source>
        <strain evidence="7">NJB0901</strain>
    </source>
</reference>
<dbReference type="EMBL" id="AP018165">
    <property type="protein sequence ID" value="BAX99799.1"/>
    <property type="molecule type" value="Genomic_DNA"/>
</dbReference>
<dbReference type="Gene3D" id="1.10.3290.10">
    <property type="entry name" value="Fido-like domain"/>
    <property type="match status" value="1"/>
</dbReference>
<dbReference type="PANTHER" id="PTHR13504">
    <property type="entry name" value="FIDO DOMAIN-CONTAINING PROTEIN DDB_G0283145"/>
    <property type="match status" value="1"/>
</dbReference>
<dbReference type="Proteomes" id="UP000217954">
    <property type="component" value="Chromosome"/>
</dbReference>
<dbReference type="KEGG" id="mste:MSTE_04505"/>
<dbReference type="InterPro" id="IPR036597">
    <property type="entry name" value="Fido-like_dom_sf"/>
</dbReference>
<gene>
    <name evidence="6" type="ORF">MSTE_04505</name>
</gene>
<evidence type="ECO:0000256" key="2">
    <source>
        <dbReference type="PIRSR" id="PIRSR640198-2"/>
    </source>
</evidence>
<evidence type="ECO:0000313" key="6">
    <source>
        <dbReference type="EMBL" id="BAX99799.1"/>
    </source>
</evidence>
<keyword evidence="2" id="KW-0067">ATP-binding</keyword>
<dbReference type="AlphaFoldDB" id="A0A1Z4F3M0"/>
<feature type="compositionally biased region" description="Basic and acidic residues" evidence="4">
    <location>
        <begin position="145"/>
        <end position="155"/>
    </location>
</feature>
<dbReference type="SUPFAM" id="SSF140931">
    <property type="entry name" value="Fic-like"/>
    <property type="match status" value="1"/>
</dbReference>
<dbReference type="RefSeq" id="WP_096504483.1">
    <property type="nucleotide sequence ID" value="NZ_AP018165.1"/>
</dbReference>
<dbReference type="InterPro" id="IPR003812">
    <property type="entry name" value="Fido"/>
</dbReference>
<dbReference type="PROSITE" id="PS51459">
    <property type="entry name" value="FIDO"/>
    <property type="match status" value="1"/>
</dbReference>
<evidence type="ECO:0000256" key="1">
    <source>
        <dbReference type="PIRSR" id="PIRSR640198-1"/>
    </source>
</evidence>
<keyword evidence="2" id="KW-0547">Nucleotide-binding</keyword>